<dbReference type="EMBL" id="JAOB01000042">
    <property type="protein sequence ID" value="EUA42667.1"/>
    <property type="molecule type" value="Genomic_DNA"/>
</dbReference>
<gene>
    <name evidence="1" type="ORF">I553_6527</name>
</gene>
<accession>X8BEV8</accession>
<sequence length="69" mass="7558">MGCIHHGGPGRVGDCPRRSVRCGLDYRGIGGWRSVDTSVYLSGQGSHRLLAICSRTGALWKTRQLNAFR</sequence>
<evidence type="ECO:0000313" key="1">
    <source>
        <dbReference type="EMBL" id="EUA42667.1"/>
    </source>
</evidence>
<organism evidence="1">
    <name type="scientific">Mycobacterium xenopi 4042</name>
    <dbReference type="NCBI Taxonomy" id="1299334"/>
    <lineage>
        <taxon>Bacteria</taxon>
        <taxon>Bacillati</taxon>
        <taxon>Actinomycetota</taxon>
        <taxon>Actinomycetes</taxon>
        <taxon>Mycobacteriales</taxon>
        <taxon>Mycobacteriaceae</taxon>
        <taxon>Mycobacterium</taxon>
    </lineage>
</organism>
<protein>
    <submittedName>
        <fullName evidence="1">Uncharacterized protein</fullName>
    </submittedName>
</protein>
<reference evidence="1" key="1">
    <citation type="submission" date="2014-01" db="EMBL/GenBank/DDBJ databases">
        <authorList>
            <person name="Brown-Elliot B."/>
            <person name="Wallace R."/>
            <person name="Lenaerts A."/>
            <person name="Ordway D."/>
            <person name="DeGroote M.A."/>
            <person name="Parker T."/>
            <person name="Sizemore C."/>
            <person name="Tallon L.J."/>
            <person name="Sadzewicz L.K."/>
            <person name="Sengamalay N."/>
            <person name="Fraser C.M."/>
            <person name="Hine E."/>
            <person name="Shefchek K.A."/>
            <person name="Das S.P."/>
            <person name="Tettelin H."/>
        </authorList>
    </citation>
    <scope>NUCLEOTIDE SEQUENCE [LARGE SCALE GENOMIC DNA]</scope>
    <source>
        <strain evidence="1">4042</strain>
    </source>
</reference>
<proteinExistence type="predicted"/>
<comment type="caution">
    <text evidence="1">The sequence shown here is derived from an EMBL/GenBank/DDBJ whole genome shotgun (WGS) entry which is preliminary data.</text>
</comment>
<dbReference type="AlphaFoldDB" id="X8BEV8"/>
<name>X8BEV8_MYCXE</name>